<dbReference type="EMBL" id="SGUG01000001">
    <property type="protein sequence ID" value="MDG0860966.1"/>
    <property type="molecule type" value="Genomic_DNA"/>
</dbReference>
<dbReference type="Proteomes" id="UP001152766">
    <property type="component" value="Unassembled WGS sequence"/>
</dbReference>
<protein>
    <submittedName>
        <fullName evidence="1">Uncharacterized protein</fullName>
    </submittedName>
</protein>
<evidence type="ECO:0000313" key="2">
    <source>
        <dbReference type="Proteomes" id="UP001152766"/>
    </source>
</evidence>
<reference evidence="1" key="1">
    <citation type="submission" date="2019-02" db="EMBL/GenBank/DDBJ databases">
        <title>Draft genome of the type strain Pelomonas aquatica CCUG 52575T.</title>
        <authorList>
            <person name="Gomila M."/>
            <person name="Lalucat J."/>
        </authorList>
    </citation>
    <scope>NUCLEOTIDE SEQUENCE</scope>
    <source>
        <strain evidence="1">CCUG 52575</strain>
    </source>
</reference>
<dbReference type="AlphaFoldDB" id="A0A9X4R366"/>
<sequence>MHPGRSRRLPSILRVKPVPLILSSLLHRTRAAILVLLLVVLPLQSVVQWVAGVQGHRHLHTGAAPQGSVLASLTQPLRAALDRLHAAQDPRLQGPRLGWVVSKGPAAGMHAHGGIFHEHMADTHDVVDVGDPADDSAQGDATAFLAWLPSGVAPLARQVGERPAMVAIDWRDRAIAPPLTPPRG</sequence>
<name>A0A9X4R366_9BURK</name>
<accession>A0A9X4R366</accession>
<dbReference type="RefSeq" id="WP_268150531.1">
    <property type="nucleotide sequence ID" value="NZ_JAPPUW010000009.1"/>
</dbReference>
<comment type="caution">
    <text evidence="1">The sequence shown here is derived from an EMBL/GenBank/DDBJ whole genome shotgun (WGS) entry which is preliminary data.</text>
</comment>
<keyword evidence="2" id="KW-1185">Reference proteome</keyword>
<organism evidence="1 2">
    <name type="scientific">Pelomonas aquatica</name>
    <dbReference type="NCBI Taxonomy" id="431058"/>
    <lineage>
        <taxon>Bacteria</taxon>
        <taxon>Pseudomonadati</taxon>
        <taxon>Pseudomonadota</taxon>
        <taxon>Betaproteobacteria</taxon>
        <taxon>Burkholderiales</taxon>
        <taxon>Sphaerotilaceae</taxon>
        <taxon>Roseateles</taxon>
    </lineage>
</organism>
<proteinExistence type="predicted"/>
<gene>
    <name evidence="1" type="ORF">EXJ73_00560</name>
</gene>
<evidence type="ECO:0000313" key="1">
    <source>
        <dbReference type="EMBL" id="MDG0860966.1"/>
    </source>
</evidence>